<keyword evidence="8 10" id="KW-0653">Protein transport</keyword>
<feature type="chain" id="PRO_5044942523" description="Outer-membrane lipoprotein carrier protein" evidence="10">
    <location>
        <begin position="20"/>
        <end position="204"/>
    </location>
</feature>
<dbReference type="HAMAP" id="MF_00240">
    <property type="entry name" value="LolA"/>
    <property type="match status" value="1"/>
</dbReference>
<protein>
    <recommendedName>
        <fullName evidence="4 10">Outer-membrane lipoprotein carrier protein</fullName>
    </recommendedName>
</protein>
<evidence type="ECO:0000256" key="10">
    <source>
        <dbReference type="HAMAP-Rule" id="MF_00240"/>
    </source>
</evidence>
<keyword evidence="6 10" id="KW-0732">Signal</keyword>
<evidence type="ECO:0000256" key="9">
    <source>
        <dbReference type="ARBA" id="ARBA00023186"/>
    </source>
</evidence>
<keyword evidence="5 10" id="KW-0813">Transport</keyword>
<dbReference type="CDD" id="cd16325">
    <property type="entry name" value="LolA"/>
    <property type="match status" value="1"/>
</dbReference>
<comment type="function">
    <text evidence="10">Participates in the translocation of lipoproteins from the inner membrane to the outer membrane. Only forms a complex with a lipoprotein if the residue after the N-terminal Cys is not an aspartate (The Asp acts as a targeting signal to indicate that the lipoprotein should stay in the inner membrane).</text>
</comment>
<evidence type="ECO:0000256" key="7">
    <source>
        <dbReference type="ARBA" id="ARBA00022764"/>
    </source>
</evidence>
<evidence type="ECO:0000313" key="11">
    <source>
        <dbReference type="EMBL" id="MFC0048665.1"/>
    </source>
</evidence>
<dbReference type="InterPro" id="IPR029046">
    <property type="entry name" value="LolA/LolB/LppX"/>
</dbReference>
<evidence type="ECO:0000256" key="5">
    <source>
        <dbReference type="ARBA" id="ARBA00022448"/>
    </source>
</evidence>
<comment type="caution">
    <text evidence="11">The sequence shown here is derived from an EMBL/GenBank/DDBJ whole genome shotgun (WGS) entry which is preliminary data.</text>
</comment>
<dbReference type="Gene3D" id="2.50.20.10">
    <property type="entry name" value="Lipoprotein localisation LolA/LolB/LppX"/>
    <property type="match status" value="1"/>
</dbReference>
<evidence type="ECO:0000256" key="2">
    <source>
        <dbReference type="ARBA" id="ARBA00007615"/>
    </source>
</evidence>
<dbReference type="PANTHER" id="PTHR35869:SF1">
    <property type="entry name" value="OUTER-MEMBRANE LIPOPROTEIN CARRIER PROTEIN"/>
    <property type="match status" value="1"/>
</dbReference>
<dbReference type="InterPro" id="IPR004564">
    <property type="entry name" value="OM_lipoprot_carrier_LolA-like"/>
</dbReference>
<accession>A0ABV6BCS3</accession>
<comment type="subcellular location">
    <subcellularLocation>
        <location evidence="1 10">Periplasm</location>
    </subcellularLocation>
</comment>
<comment type="subunit">
    <text evidence="3 10">Monomer.</text>
</comment>
<evidence type="ECO:0000256" key="8">
    <source>
        <dbReference type="ARBA" id="ARBA00022927"/>
    </source>
</evidence>
<dbReference type="SUPFAM" id="SSF89392">
    <property type="entry name" value="Prokaryotic lipoproteins and lipoprotein localization factors"/>
    <property type="match status" value="1"/>
</dbReference>
<evidence type="ECO:0000256" key="6">
    <source>
        <dbReference type="ARBA" id="ARBA00022729"/>
    </source>
</evidence>
<dbReference type="EMBL" id="JBHLXP010000001">
    <property type="protein sequence ID" value="MFC0048665.1"/>
    <property type="molecule type" value="Genomic_DNA"/>
</dbReference>
<dbReference type="Pfam" id="PF03548">
    <property type="entry name" value="LolA"/>
    <property type="match status" value="1"/>
</dbReference>
<evidence type="ECO:0000313" key="12">
    <source>
        <dbReference type="Proteomes" id="UP001589813"/>
    </source>
</evidence>
<evidence type="ECO:0000256" key="3">
    <source>
        <dbReference type="ARBA" id="ARBA00011245"/>
    </source>
</evidence>
<keyword evidence="9 10" id="KW-0143">Chaperone</keyword>
<keyword evidence="11" id="KW-0449">Lipoprotein</keyword>
<dbReference type="Proteomes" id="UP001589813">
    <property type="component" value="Unassembled WGS sequence"/>
</dbReference>
<keyword evidence="12" id="KW-1185">Reference proteome</keyword>
<dbReference type="NCBIfam" id="TIGR00547">
    <property type="entry name" value="lolA"/>
    <property type="match status" value="1"/>
</dbReference>
<comment type="similarity">
    <text evidence="2 10">Belongs to the LolA family.</text>
</comment>
<dbReference type="RefSeq" id="WP_377243061.1">
    <property type="nucleotide sequence ID" value="NZ_JBHLXP010000001.1"/>
</dbReference>
<gene>
    <name evidence="10 11" type="primary">lolA</name>
    <name evidence="11" type="ORF">ACFFJP_10230</name>
</gene>
<dbReference type="InterPro" id="IPR018323">
    <property type="entry name" value="OM_lipoprot_carrier_LolA_Pbac"/>
</dbReference>
<reference evidence="11 12" key="1">
    <citation type="submission" date="2024-09" db="EMBL/GenBank/DDBJ databases">
        <authorList>
            <person name="Sun Q."/>
            <person name="Mori K."/>
        </authorList>
    </citation>
    <scope>NUCLEOTIDE SEQUENCE [LARGE SCALE GENOMIC DNA]</scope>
    <source>
        <strain evidence="11 12">KCTC 23315</strain>
    </source>
</reference>
<proteinExistence type="inferred from homology"/>
<feature type="signal peptide" evidence="10">
    <location>
        <begin position="1"/>
        <end position="19"/>
    </location>
</feature>
<keyword evidence="7 10" id="KW-0574">Periplasm</keyword>
<sequence precursor="true">MKHSVIALSLLFVSGLANAAETAAEQLKYKLARLNSYQASFQQTVTDATNKKVQEGEGYLSLKQPALFRFETISPAPNLLIGDGKTLWHYDETLEELKVYDANKEVDKTPFVLLTSSDAKLWALYNVTGEGETFAITPKDKNNPVQKLTLQFSGVGLAKMAVASQDGQTSSFEFIAMQSNVNIDTAQFKFSAPNGVDIVDLRGK</sequence>
<name>A0ABV6BCS3_9GAMM</name>
<organism evidence="11 12">
    <name type="scientific">Rheinheimera tilapiae</name>
    <dbReference type="NCBI Taxonomy" id="875043"/>
    <lineage>
        <taxon>Bacteria</taxon>
        <taxon>Pseudomonadati</taxon>
        <taxon>Pseudomonadota</taxon>
        <taxon>Gammaproteobacteria</taxon>
        <taxon>Chromatiales</taxon>
        <taxon>Chromatiaceae</taxon>
        <taxon>Rheinheimera</taxon>
    </lineage>
</organism>
<evidence type="ECO:0000256" key="4">
    <source>
        <dbReference type="ARBA" id="ARBA00014035"/>
    </source>
</evidence>
<dbReference type="PANTHER" id="PTHR35869">
    <property type="entry name" value="OUTER-MEMBRANE LIPOPROTEIN CARRIER PROTEIN"/>
    <property type="match status" value="1"/>
</dbReference>
<evidence type="ECO:0000256" key="1">
    <source>
        <dbReference type="ARBA" id="ARBA00004418"/>
    </source>
</evidence>